<sequence length="670" mass="75254">MKVTIKEVAKIAGVSIATVSHVINKTRYVGPELTEKVKSAIEETGYKIKTVESENNLRIGKESIIAFVIPNIGGTVYSQLISVLSVYLAREGYVLSVFLTGDDIESEKCILSTIMADKRIAGVFIAPVSSSVQDYKKLLSENTPVVFLERSIKNFEVCSVLSENELAIYKGMKHLIKCGHEKIAIILESRNLTTVEERLSGYRKALENEGIRFDENLVIKLDLYDREEVCRNKINAAFELNKPTAFIAGGNRLTLLLLRTIQNMGLECPNDISVVGFGDEEWCELAAPPLTTLKQNTEEMGKSAAELIISLINGETVEQKEIRVPANLSIRKSVQIIGRGPFGENATAPEEIELTEEEIKLLKESDFKVGISFHYGGTAWARLHENGIRDTLSKYGITVISVTDAHFNPELQVRQLEGLRIQEPNAIVAIPTDDEVTSNKFRELARETKLVFISNIPKGMKKDEYASCVSVNERENGHNAAVLIGEHFKNEKHIKLGFIGHGAPFYGTHLRDMIAEQTILENYPNIEIVDTQYFYQIDNAFDVCKKMIMEHPDIQGLYVSWDRPALEVIRALEEMERTDVAIVTFELDTEIASYLAQEKMVVGVSTQLPYEQGVAVALVTAKALLNKCYDKYIGVHPYTVKTNNLLRAWREVNHEKAPEEIEQYITRKFT</sequence>
<proteinExistence type="predicted"/>
<dbReference type="PANTHER" id="PTHR30146">
    <property type="entry name" value="LACI-RELATED TRANSCRIPTIONAL REPRESSOR"/>
    <property type="match status" value="1"/>
</dbReference>
<dbReference type="Gene3D" id="1.10.260.40">
    <property type="entry name" value="lambda repressor-like DNA-binding domains"/>
    <property type="match status" value="1"/>
</dbReference>
<dbReference type="CDD" id="cd06267">
    <property type="entry name" value="PBP1_LacI_sugar_binding-like"/>
    <property type="match status" value="1"/>
</dbReference>
<dbReference type="RefSeq" id="WP_091236183.1">
    <property type="nucleotide sequence ID" value="NZ_FMKA01000029.1"/>
</dbReference>
<dbReference type="InterPro" id="IPR046335">
    <property type="entry name" value="LacI/GalR-like_sensor"/>
</dbReference>
<dbReference type="InterPro" id="IPR025997">
    <property type="entry name" value="SBP_2_dom"/>
</dbReference>
<evidence type="ECO:0000259" key="5">
    <source>
        <dbReference type="PROSITE" id="PS50932"/>
    </source>
</evidence>
<evidence type="ECO:0000256" key="2">
    <source>
        <dbReference type="ARBA" id="ARBA00023015"/>
    </source>
</evidence>
<dbReference type="Pfam" id="PF13407">
    <property type="entry name" value="Peripla_BP_4"/>
    <property type="match status" value="1"/>
</dbReference>
<keyword evidence="4" id="KW-0804">Transcription</keyword>
<keyword evidence="7" id="KW-1185">Reference proteome</keyword>
<keyword evidence="3" id="KW-0238">DNA-binding</keyword>
<dbReference type="SUPFAM" id="SSF53822">
    <property type="entry name" value="Periplasmic binding protein-like I"/>
    <property type="match status" value="2"/>
</dbReference>
<dbReference type="InterPro" id="IPR010982">
    <property type="entry name" value="Lambda_DNA-bd_dom_sf"/>
</dbReference>
<evidence type="ECO:0000256" key="1">
    <source>
        <dbReference type="ARBA" id="ARBA00022491"/>
    </source>
</evidence>
<dbReference type="CDD" id="cd01392">
    <property type="entry name" value="HTH_LacI"/>
    <property type="match status" value="1"/>
</dbReference>
<dbReference type="CDD" id="cd06316">
    <property type="entry name" value="PBP1_ABC_sugar_binding-like"/>
    <property type="match status" value="1"/>
</dbReference>
<keyword evidence="1" id="KW-0678">Repressor</keyword>
<dbReference type="AlphaFoldDB" id="A0A1D3TXC8"/>
<feature type="domain" description="HTH lacI-type" evidence="5">
    <location>
        <begin position="3"/>
        <end position="47"/>
    </location>
</feature>
<dbReference type="STRING" id="1619234.SAMN05421730_102928"/>
<dbReference type="GO" id="GO:0003700">
    <property type="term" value="F:DNA-binding transcription factor activity"/>
    <property type="evidence" value="ECO:0007669"/>
    <property type="project" value="TreeGrafter"/>
</dbReference>
<dbReference type="PRINTS" id="PR00036">
    <property type="entry name" value="HTHLACI"/>
</dbReference>
<protein>
    <submittedName>
        <fullName evidence="6">Ribose transport system substrate-binding protein</fullName>
    </submittedName>
</protein>
<keyword evidence="2" id="KW-0805">Transcription regulation</keyword>
<dbReference type="SMART" id="SM00354">
    <property type="entry name" value="HTH_LACI"/>
    <property type="match status" value="1"/>
</dbReference>
<evidence type="ECO:0000256" key="3">
    <source>
        <dbReference type="ARBA" id="ARBA00023125"/>
    </source>
</evidence>
<evidence type="ECO:0000256" key="4">
    <source>
        <dbReference type="ARBA" id="ARBA00023163"/>
    </source>
</evidence>
<dbReference type="OrthoDB" id="369222at2"/>
<accession>A0A1D3TXC8</accession>
<dbReference type="EMBL" id="FMKA01000029">
    <property type="protein sequence ID" value="SCP98948.1"/>
    <property type="molecule type" value="Genomic_DNA"/>
</dbReference>
<reference evidence="6 7" key="1">
    <citation type="submission" date="2016-09" db="EMBL/GenBank/DDBJ databases">
        <authorList>
            <person name="Capua I."/>
            <person name="De Benedictis P."/>
            <person name="Joannis T."/>
            <person name="Lombin L.H."/>
            <person name="Cattoli G."/>
        </authorList>
    </citation>
    <scope>NUCLEOTIDE SEQUENCE [LARGE SCALE GENOMIC DNA]</scope>
    <source>
        <strain evidence="6 7">GluBS11</strain>
    </source>
</reference>
<dbReference type="Proteomes" id="UP000199315">
    <property type="component" value="Unassembled WGS sequence"/>
</dbReference>
<dbReference type="PROSITE" id="PS50932">
    <property type="entry name" value="HTH_LACI_2"/>
    <property type="match status" value="1"/>
</dbReference>
<name>A0A1D3TXC8_9FIRM</name>
<dbReference type="SUPFAM" id="SSF47413">
    <property type="entry name" value="lambda repressor-like DNA-binding domains"/>
    <property type="match status" value="1"/>
</dbReference>
<evidence type="ECO:0000313" key="7">
    <source>
        <dbReference type="Proteomes" id="UP000199315"/>
    </source>
</evidence>
<dbReference type="Gene3D" id="3.40.50.2300">
    <property type="match status" value="4"/>
</dbReference>
<dbReference type="InterPro" id="IPR000843">
    <property type="entry name" value="HTH_LacI"/>
</dbReference>
<gene>
    <name evidence="6" type="ORF">SAMN05421730_102928</name>
</gene>
<dbReference type="Pfam" id="PF13377">
    <property type="entry name" value="Peripla_BP_3"/>
    <property type="match status" value="1"/>
</dbReference>
<dbReference type="PANTHER" id="PTHR30146:SF148">
    <property type="entry name" value="HTH-TYPE TRANSCRIPTIONAL REPRESSOR PURR-RELATED"/>
    <property type="match status" value="1"/>
</dbReference>
<organism evidence="6 7">
    <name type="scientific">Anaerobium acetethylicum</name>
    <dbReference type="NCBI Taxonomy" id="1619234"/>
    <lineage>
        <taxon>Bacteria</taxon>
        <taxon>Bacillati</taxon>
        <taxon>Bacillota</taxon>
        <taxon>Clostridia</taxon>
        <taxon>Lachnospirales</taxon>
        <taxon>Lachnospiraceae</taxon>
        <taxon>Anaerobium</taxon>
    </lineage>
</organism>
<dbReference type="PROSITE" id="PS00356">
    <property type="entry name" value="HTH_LACI_1"/>
    <property type="match status" value="1"/>
</dbReference>
<dbReference type="Pfam" id="PF00356">
    <property type="entry name" value="LacI"/>
    <property type="match status" value="1"/>
</dbReference>
<dbReference type="GO" id="GO:0000976">
    <property type="term" value="F:transcription cis-regulatory region binding"/>
    <property type="evidence" value="ECO:0007669"/>
    <property type="project" value="TreeGrafter"/>
</dbReference>
<dbReference type="InterPro" id="IPR028082">
    <property type="entry name" value="Peripla_BP_I"/>
</dbReference>
<evidence type="ECO:0000313" key="6">
    <source>
        <dbReference type="EMBL" id="SCP98948.1"/>
    </source>
</evidence>